<name>A0A0C6P3A1_BORBO</name>
<dbReference type="InterPro" id="IPR020904">
    <property type="entry name" value="Sc_DH/Rdtase_CS"/>
</dbReference>
<evidence type="ECO:0000256" key="1">
    <source>
        <dbReference type="ARBA" id="ARBA00006484"/>
    </source>
</evidence>
<protein>
    <submittedName>
        <fullName evidence="4">Probable short chain dehydrogenase</fullName>
    </submittedName>
</protein>
<evidence type="ECO:0000256" key="3">
    <source>
        <dbReference type="RuleBase" id="RU000363"/>
    </source>
</evidence>
<dbReference type="Gene3D" id="3.40.50.720">
    <property type="entry name" value="NAD(P)-binding Rossmann-like Domain"/>
    <property type="match status" value="1"/>
</dbReference>
<evidence type="ECO:0000256" key="2">
    <source>
        <dbReference type="ARBA" id="ARBA00023002"/>
    </source>
</evidence>
<dbReference type="Pfam" id="PF00106">
    <property type="entry name" value="adh_short"/>
    <property type="match status" value="1"/>
</dbReference>
<keyword evidence="2" id="KW-0560">Oxidoreductase</keyword>
<dbReference type="FunFam" id="3.40.50.720:FF:000084">
    <property type="entry name" value="Short-chain dehydrogenase reductase"/>
    <property type="match status" value="1"/>
</dbReference>
<dbReference type="InterPro" id="IPR036291">
    <property type="entry name" value="NAD(P)-bd_dom_sf"/>
</dbReference>
<dbReference type="HOGENOM" id="CLU_010194_1_3_4"/>
<dbReference type="OrthoDB" id="9793499at2"/>
<organism evidence="4 5">
    <name type="scientific">Bordetella bronchiseptica 253</name>
    <dbReference type="NCBI Taxonomy" id="568707"/>
    <lineage>
        <taxon>Bacteria</taxon>
        <taxon>Pseudomonadati</taxon>
        <taxon>Pseudomonadota</taxon>
        <taxon>Betaproteobacteria</taxon>
        <taxon>Burkholderiales</taxon>
        <taxon>Alcaligenaceae</taxon>
        <taxon>Bordetella</taxon>
    </lineage>
</organism>
<dbReference type="CDD" id="cd05233">
    <property type="entry name" value="SDR_c"/>
    <property type="match status" value="1"/>
</dbReference>
<dbReference type="PANTHER" id="PTHR42760:SF133">
    <property type="entry name" value="3-OXOACYL-[ACYL-CARRIER-PROTEIN] REDUCTASE"/>
    <property type="match status" value="1"/>
</dbReference>
<evidence type="ECO:0000313" key="5">
    <source>
        <dbReference type="Proteomes" id="UP000007564"/>
    </source>
</evidence>
<dbReference type="GO" id="GO:0048038">
    <property type="term" value="F:quinone binding"/>
    <property type="evidence" value="ECO:0007669"/>
    <property type="project" value="TreeGrafter"/>
</dbReference>
<dbReference type="AlphaFoldDB" id="A0A0C6P3A1"/>
<proteinExistence type="inferred from homology"/>
<dbReference type="InterPro" id="IPR002347">
    <property type="entry name" value="SDR_fam"/>
</dbReference>
<accession>A0A0C6P3A1</accession>
<evidence type="ECO:0000313" key="4">
    <source>
        <dbReference type="EMBL" id="CCJ54254.1"/>
    </source>
</evidence>
<dbReference type="Proteomes" id="UP000007564">
    <property type="component" value="Chromosome"/>
</dbReference>
<dbReference type="GeneID" id="56480217"/>
<dbReference type="GO" id="GO:0016616">
    <property type="term" value="F:oxidoreductase activity, acting on the CH-OH group of donors, NAD or NADP as acceptor"/>
    <property type="evidence" value="ECO:0007669"/>
    <property type="project" value="TreeGrafter"/>
</dbReference>
<reference evidence="4 5" key="1">
    <citation type="journal article" date="2012" name="BMC Genomics">
        <title>Comparative genomics of the classical Bordetella subspecies: the evolution and exchange of virulence-associated diversity amongst closely related pathogens.</title>
        <authorList>
            <person name="Park J."/>
            <person name="Zhang Y."/>
            <person name="Buboltz A.M."/>
            <person name="Zhang X."/>
            <person name="Schuster S.C."/>
            <person name="Ahuja U."/>
            <person name="Liu M."/>
            <person name="Miller J.F."/>
            <person name="Sebaihia M."/>
            <person name="Bentley S.D."/>
            <person name="Parkhill J."/>
            <person name="Harvill E.T."/>
        </authorList>
    </citation>
    <scope>NUCLEOTIDE SEQUENCE [LARGE SCALE GENOMIC DNA]</scope>
    <source>
        <strain evidence="4 5">253</strain>
    </source>
</reference>
<sequence>MSEALRGRRAVVTGAASGIGLATAQRLARSGASVAMVYLPGDERGAAMCRQLEAEGCSVFAAPGDVTQEAGILATIEAAAQAMGGIDLLVNSAGIPGVKAVVPAARLDLITGDIWDAVLAVNVKGPFFCAKAAAPHLKRAGGAIVNIASLAGLDSPGSSLPYAASKAAVINMTKNLARALAPEVRVNAVAPGYVDTGWQIEGWAERGEVSRRLSLLDKVCSADDVAGLIEYLGFSATLTTGETVKVDGGFWLTDARTGQQRLAQI</sequence>
<dbReference type="PANTHER" id="PTHR42760">
    <property type="entry name" value="SHORT-CHAIN DEHYDROGENASES/REDUCTASES FAMILY MEMBER"/>
    <property type="match status" value="1"/>
</dbReference>
<dbReference type="EMBL" id="HE965806">
    <property type="protein sequence ID" value="CCJ54254.1"/>
    <property type="molecule type" value="Genomic_DNA"/>
</dbReference>
<dbReference type="PRINTS" id="PR00080">
    <property type="entry name" value="SDRFAMILY"/>
</dbReference>
<dbReference type="KEGG" id="bbh:BN112_2337"/>
<dbReference type="RefSeq" id="WP_003818730.1">
    <property type="nucleotide sequence ID" value="NC_019382.1"/>
</dbReference>
<dbReference type="PRINTS" id="PR00081">
    <property type="entry name" value="GDHRDH"/>
</dbReference>
<dbReference type="PROSITE" id="PS00061">
    <property type="entry name" value="ADH_SHORT"/>
    <property type="match status" value="1"/>
</dbReference>
<dbReference type="GO" id="GO:0006633">
    <property type="term" value="P:fatty acid biosynthetic process"/>
    <property type="evidence" value="ECO:0007669"/>
    <property type="project" value="TreeGrafter"/>
</dbReference>
<gene>
    <name evidence="4" type="ORF">BN112_2337</name>
</gene>
<comment type="similarity">
    <text evidence="1 3">Belongs to the short-chain dehydrogenases/reductases (SDR) family.</text>
</comment>
<dbReference type="SUPFAM" id="SSF51735">
    <property type="entry name" value="NAD(P)-binding Rossmann-fold domains"/>
    <property type="match status" value="1"/>
</dbReference>